<dbReference type="SUPFAM" id="SSF56300">
    <property type="entry name" value="Metallo-dependent phosphatases"/>
    <property type="match status" value="1"/>
</dbReference>
<dbReference type="InterPro" id="IPR004843">
    <property type="entry name" value="Calcineurin-like_PHP"/>
</dbReference>
<name>B6W654_9FIRM</name>
<reference evidence="2 3" key="1">
    <citation type="submission" date="2008-09" db="EMBL/GenBank/DDBJ databases">
        <authorList>
            <person name="Fulton L."/>
            <person name="Clifton S."/>
            <person name="Fulton B."/>
            <person name="Xu J."/>
            <person name="Minx P."/>
            <person name="Pepin K.H."/>
            <person name="Johnson M."/>
            <person name="Thiruvilangam P."/>
            <person name="Bhonagiri V."/>
            <person name="Nash W.E."/>
            <person name="Mardis E.R."/>
            <person name="Wilson R.K."/>
        </authorList>
    </citation>
    <scope>NUCLEOTIDE SEQUENCE [LARGE SCALE GENOMIC DNA]</scope>
    <source>
        <strain evidence="2 3">DSM 7454</strain>
    </source>
</reference>
<dbReference type="Proteomes" id="UP000005451">
    <property type="component" value="Unassembled WGS sequence"/>
</dbReference>
<dbReference type="STRING" id="561177.ANHYDRO_00034"/>
<dbReference type="Pfam" id="PF00149">
    <property type="entry name" value="Metallophos"/>
    <property type="match status" value="1"/>
</dbReference>
<dbReference type="AlphaFoldDB" id="B6W654"/>
<comment type="caution">
    <text evidence="2">The sequence shown here is derived from an EMBL/GenBank/DDBJ whole genome shotgun (WGS) entry which is preliminary data.</text>
</comment>
<evidence type="ECO:0000313" key="3">
    <source>
        <dbReference type="Proteomes" id="UP000005451"/>
    </source>
</evidence>
<dbReference type="Gene3D" id="3.60.21.10">
    <property type="match status" value="1"/>
</dbReference>
<reference evidence="2 3" key="2">
    <citation type="submission" date="2008-10" db="EMBL/GenBank/DDBJ databases">
        <title>Draft genome sequence of Anaerococcus hydrogenalis (DSM 7454).</title>
        <authorList>
            <person name="Sudarsanam P."/>
            <person name="Ley R."/>
            <person name="Guruge J."/>
            <person name="Turnbaugh P.J."/>
            <person name="Mahowald M."/>
            <person name="Liep D."/>
            <person name="Gordon J."/>
        </authorList>
    </citation>
    <scope>NUCLEOTIDE SEQUENCE [LARGE SCALE GENOMIC DNA]</scope>
    <source>
        <strain evidence="2 3">DSM 7454</strain>
    </source>
</reference>
<gene>
    <name evidence="2" type="ORF">ANHYDRO_00034</name>
</gene>
<dbReference type="RefSeq" id="WP_004812133.1">
    <property type="nucleotide sequence ID" value="NZ_ABXA01000001.1"/>
</dbReference>
<evidence type="ECO:0000259" key="1">
    <source>
        <dbReference type="Pfam" id="PF00149"/>
    </source>
</evidence>
<accession>B6W654</accession>
<evidence type="ECO:0000313" key="2">
    <source>
        <dbReference type="EMBL" id="EEB37124.1"/>
    </source>
</evidence>
<proteinExistence type="predicted"/>
<dbReference type="eggNOG" id="COG1409">
    <property type="taxonomic scope" value="Bacteria"/>
</dbReference>
<dbReference type="InterPro" id="IPR029052">
    <property type="entry name" value="Metallo-depent_PP-like"/>
</dbReference>
<dbReference type="GO" id="GO:0016787">
    <property type="term" value="F:hydrolase activity"/>
    <property type="evidence" value="ECO:0007669"/>
    <property type="project" value="InterPro"/>
</dbReference>
<feature type="domain" description="Calcineurin-like phosphoesterase" evidence="1">
    <location>
        <begin position="10"/>
        <end position="112"/>
    </location>
</feature>
<sequence>MENKNIKLSILSDTHILARDLMADNKEFNMAIKYDRKFLVEGEGLLRSALKLASENESKYIIIPGDLTKDGEKKSHLEVSKILKEWTYEDESRKIFLIPGNHDINNKSAFDYKNLKIPHI</sequence>
<dbReference type="EMBL" id="ABXA01000001">
    <property type="protein sequence ID" value="EEB37124.1"/>
    <property type="molecule type" value="Genomic_DNA"/>
</dbReference>
<organism evidence="2 3">
    <name type="scientific">Anaerococcus hydrogenalis DSM 7454</name>
    <dbReference type="NCBI Taxonomy" id="561177"/>
    <lineage>
        <taxon>Bacteria</taxon>
        <taxon>Bacillati</taxon>
        <taxon>Bacillota</taxon>
        <taxon>Tissierellia</taxon>
        <taxon>Tissierellales</taxon>
        <taxon>Peptoniphilaceae</taxon>
        <taxon>Anaerococcus</taxon>
    </lineage>
</organism>
<protein>
    <recommendedName>
        <fullName evidence="1">Calcineurin-like phosphoesterase domain-containing protein</fullName>
    </recommendedName>
</protein>